<evidence type="ECO:0000313" key="1">
    <source>
        <dbReference type="EMBL" id="AZE48236.1"/>
    </source>
</evidence>
<dbReference type="RefSeq" id="WP_124320254.1">
    <property type="nucleotide sequence ID" value="NZ_CP027753.1"/>
</dbReference>
<protein>
    <submittedName>
        <fullName evidence="1">Uncharacterized protein</fullName>
    </submittedName>
</protein>
<organism evidence="1 2">
    <name type="scientific">Pseudomonas chlororaphis</name>
    <dbReference type="NCBI Taxonomy" id="587753"/>
    <lineage>
        <taxon>Bacteria</taxon>
        <taxon>Pseudomonadati</taxon>
        <taxon>Pseudomonadota</taxon>
        <taxon>Gammaproteobacteria</taxon>
        <taxon>Pseudomonadales</taxon>
        <taxon>Pseudomonadaceae</taxon>
        <taxon>Pseudomonas</taxon>
    </lineage>
</organism>
<accession>A0A3G7TPS1</accession>
<proteinExistence type="predicted"/>
<evidence type="ECO:0000313" key="2">
    <source>
        <dbReference type="Proteomes" id="UP000268048"/>
    </source>
</evidence>
<reference evidence="1 2" key="1">
    <citation type="submission" date="2018-03" db="EMBL/GenBank/DDBJ databases">
        <title>Diversity of phytobeneficial traits revealed by whole-genome analysis of worldwide-isolated phenazine-producing Pseudomonas spp.</title>
        <authorList>
            <person name="Biessy A."/>
            <person name="Novinscak A."/>
            <person name="Blom J."/>
            <person name="Leger G."/>
            <person name="Thomashow L.S."/>
            <person name="Cazorla F.M."/>
            <person name="Josic D."/>
            <person name="Filion M."/>
        </authorList>
    </citation>
    <scope>NUCLEOTIDE SEQUENCE [LARGE SCALE GENOMIC DNA]</scope>
    <source>
        <strain evidence="1 2">B25</strain>
    </source>
</reference>
<gene>
    <name evidence="1" type="ORF">C4K04_2563</name>
</gene>
<dbReference type="EMBL" id="CP027753">
    <property type="protein sequence ID" value="AZE48236.1"/>
    <property type="molecule type" value="Genomic_DNA"/>
</dbReference>
<sequence>MELDQNEARAIVAELKRWRDEARSLVNDAADKSRLSSNSIDLLKARLTKLKGEIKDAAKHETLSRHKAPKTDLEQFFFGPAVRSTSANFRIRTDTSPHSQSWVRGLYEVELELSYALHNLEPDCDGLASGWSDFRLL</sequence>
<name>A0A3G7TPS1_9PSED</name>
<dbReference type="AlphaFoldDB" id="A0A3G7TPS1"/>
<dbReference type="Proteomes" id="UP000268048">
    <property type="component" value="Chromosome"/>
</dbReference>